<feature type="region of interest" description="Disordered" evidence="1">
    <location>
        <begin position="320"/>
        <end position="365"/>
    </location>
</feature>
<dbReference type="InterPro" id="IPR018712">
    <property type="entry name" value="Tle1-like_cat"/>
</dbReference>
<proteinExistence type="predicted"/>
<dbReference type="PANTHER" id="PTHR33840">
    <property type="match status" value="1"/>
</dbReference>
<dbReference type="OrthoDB" id="3162439at2759"/>
<feature type="region of interest" description="Disordered" evidence="1">
    <location>
        <begin position="279"/>
        <end position="303"/>
    </location>
</feature>
<gene>
    <name evidence="3" type="ORF">N7492_010521</name>
</gene>
<evidence type="ECO:0000313" key="4">
    <source>
        <dbReference type="Proteomes" id="UP001146351"/>
    </source>
</evidence>
<name>A0A9W9LDZ8_9EURO</name>
<feature type="domain" description="T6SS Phospholipase effector Tle1-like catalytic" evidence="2">
    <location>
        <begin position="16"/>
        <end position="421"/>
    </location>
</feature>
<protein>
    <recommendedName>
        <fullName evidence="2">T6SS Phospholipase effector Tle1-like catalytic domain-containing protein</fullName>
    </recommendedName>
</protein>
<evidence type="ECO:0000256" key="1">
    <source>
        <dbReference type="SAM" id="MobiDB-lite"/>
    </source>
</evidence>
<accession>A0A9W9LDZ8</accession>
<sequence>MACSQYLSTEQAAGSKEFVLCFDGTGYKFRGDESDSNVLKIYRKMLDRHNPNQIHYYQPGIGTNTSSIWAFHDAHSSAIKRWYSRAKDAAFGSTFDDHVMAGYRFLMRFYYPGDVIYMFGFSRGAYVARILSEMLDHVGLLEAGNEGKVPYVWSVFAKWGRCSISRQASQKERDETYRYMKALRETFCRPVSQVRFLGLFDTVNSIPRFEIYRSKFPFPFATRTSAKSIRHALSIDEHRAKFREEPFTRVKPSTESSRSRSHDHQSRYVLPFPRQETQIDGIRGGEERRSTTSKATTMGDSAEGVLYRPGRRAYWRSENAVQSRAHVEQQNTTSKQPVAPGSAIPSGTSTVEPTERRTSLGPPYAPYDPTVCPSQEFEDTNQSIEEVWFPGCHADIGGGLKLDEDESFALSHVPLVWMVHEAQRAGLEFDTEKLKQFHCFDQSHIDQPVDVTTTCYSDPQAASQGEKGNKERSEFEDALWKASTRGQMHDCLQFRHGTAWPVVLSWKIVEYLPFRRLNLQKNGSWKPIRWPLPLGERRVVPEDAQVHGSAFRRMEADSNYRPKNLVPKREKDMIGEYCIVRDWEVHAHYGCLVHETYHRRQPIARSHR</sequence>
<feature type="region of interest" description="Disordered" evidence="1">
    <location>
        <begin position="244"/>
        <end position="265"/>
    </location>
</feature>
<dbReference type="AlphaFoldDB" id="A0A9W9LDZ8"/>
<dbReference type="PANTHER" id="PTHR33840:SF2">
    <property type="entry name" value="TLE1 PHOSPHOLIPASE DOMAIN-CONTAINING PROTEIN"/>
    <property type="match status" value="1"/>
</dbReference>
<dbReference type="Proteomes" id="UP001146351">
    <property type="component" value="Unassembled WGS sequence"/>
</dbReference>
<comment type="caution">
    <text evidence="3">The sequence shown here is derived from an EMBL/GenBank/DDBJ whole genome shotgun (WGS) entry which is preliminary data.</text>
</comment>
<evidence type="ECO:0000313" key="3">
    <source>
        <dbReference type="EMBL" id="KAJ5152226.1"/>
    </source>
</evidence>
<reference evidence="3" key="2">
    <citation type="journal article" date="2023" name="IMA Fungus">
        <title>Comparative genomic study of the Penicillium genus elucidates a diverse pangenome and 15 lateral gene transfer events.</title>
        <authorList>
            <person name="Petersen C."/>
            <person name="Sorensen T."/>
            <person name="Nielsen M.R."/>
            <person name="Sondergaard T.E."/>
            <person name="Sorensen J.L."/>
            <person name="Fitzpatrick D.A."/>
            <person name="Frisvad J.C."/>
            <person name="Nielsen K.L."/>
        </authorList>
    </citation>
    <scope>NUCLEOTIDE SEQUENCE</scope>
    <source>
        <strain evidence="3">IBT 21917</strain>
    </source>
</reference>
<organism evidence="3 4">
    <name type="scientific">Penicillium capsulatum</name>
    <dbReference type="NCBI Taxonomy" id="69766"/>
    <lineage>
        <taxon>Eukaryota</taxon>
        <taxon>Fungi</taxon>
        <taxon>Dikarya</taxon>
        <taxon>Ascomycota</taxon>
        <taxon>Pezizomycotina</taxon>
        <taxon>Eurotiomycetes</taxon>
        <taxon>Eurotiomycetidae</taxon>
        <taxon>Eurotiales</taxon>
        <taxon>Aspergillaceae</taxon>
        <taxon>Penicillium</taxon>
    </lineage>
</organism>
<reference evidence="3" key="1">
    <citation type="submission" date="2022-11" db="EMBL/GenBank/DDBJ databases">
        <authorList>
            <person name="Petersen C."/>
        </authorList>
    </citation>
    <scope>NUCLEOTIDE SEQUENCE</scope>
    <source>
        <strain evidence="3">IBT 21917</strain>
    </source>
</reference>
<dbReference type="EMBL" id="JAPQKO010000008">
    <property type="protein sequence ID" value="KAJ5152226.1"/>
    <property type="molecule type" value="Genomic_DNA"/>
</dbReference>
<keyword evidence="4" id="KW-1185">Reference proteome</keyword>
<dbReference type="Pfam" id="PF09994">
    <property type="entry name" value="T6SS_Tle1-like_cat"/>
    <property type="match status" value="1"/>
</dbReference>
<evidence type="ECO:0000259" key="2">
    <source>
        <dbReference type="Pfam" id="PF09994"/>
    </source>
</evidence>